<proteinExistence type="predicted"/>
<dbReference type="EMBL" id="CM039430">
    <property type="protein sequence ID" value="KAI4344900.1"/>
    <property type="molecule type" value="Genomic_DNA"/>
</dbReference>
<name>A0ACB9PE01_BAUVA</name>
<sequence length="198" mass="21857">MEATEKASIMAKAHNAILVSLGDEVLREVADETDAALLWKKLEGLGVKVEEEDQAIILLCSLPNSYENFVDTMLYGRDTISVNDVKDALQSKELKRRVLGSYEGEAESGLVVNRGRSKERDGERKNKSPSKSKSKKFLCYHCKEQGHFKRDCPHRKNGKEKNESDGKASASVVQESSDEGDFEGSDVLTAITTNASDT</sequence>
<dbReference type="Proteomes" id="UP000828941">
    <property type="component" value="Chromosome 5"/>
</dbReference>
<evidence type="ECO:0000313" key="1">
    <source>
        <dbReference type="EMBL" id="KAI4344900.1"/>
    </source>
</evidence>
<organism evidence="1 2">
    <name type="scientific">Bauhinia variegata</name>
    <name type="common">Purple orchid tree</name>
    <name type="synonym">Phanera variegata</name>
    <dbReference type="NCBI Taxonomy" id="167791"/>
    <lineage>
        <taxon>Eukaryota</taxon>
        <taxon>Viridiplantae</taxon>
        <taxon>Streptophyta</taxon>
        <taxon>Embryophyta</taxon>
        <taxon>Tracheophyta</taxon>
        <taxon>Spermatophyta</taxon>
        <taxon>Magnoliopsida</taxon>
        <taxon>eudicotyledons</taxon>
        <taxon>Gunneridae</taxon>
        <taxon>Pentapetalae</taxon>
        <taxon>rosids</taxon>
        <taxon>fabids</taxon>
        <taxon>Fabales</taxon>
        <taxon>Fabaceae</taxon>
        <taxon>Cercidoideae</taxon>
        <taxon>Cercideae</taxon>
        <taxon>Bauhiniinae</taxon>
        <taxon>Bauhinia</taxon>
    </lineage>
</organism>
<accession>A0ACB9PE01</accession>
<protein>
    <submittedName>
        <fullName evidence="1">Uncharacterized protein</fullName>
    </submittedName>
</protein>
<keyword evidence="2" id="KW-1185">Reference proteome</keyword>
<gene>
    <name evidence="1" type="ORF">L6164_012082</name>
</gene>
<reference evidence="1 2" key="1">
    <citation type="journal article" date="2022" name="DNA Res.">
        <title>Chromosomal-level genome assembly of the orchid tree Bauhinia variegata (Leguminosae; Cercidoideae) supports the allotetraploid origin hypothesis of Bauhinia.</title>
        <authorList>
            <person name="Zhong Y."/>
            <person name="Chen Y."/>
            <person name="Zheng D."/>
            <person name="Pang J."/>
            <person name="Liu Y."/>
            <person name="Luo S."/>
            <person name="Meng S."/>
            <person name="Qian L."/>
            <person name="Wei D."/>
            <person name="Dai S."/>
            <person name="Zhou R."/>
        </authorList>
    </citation>
    <scope>NUCLEOTIDE SEQUENCE [LARGE SCALE GENOMIC DNA]</scope>
    <source>
        <strain evidence="1">BV-YZ2020</strain>
    </source>
</reference>
<comment type="caution">
    <text evidence="1">The sequence shown here is derived from an EMBL/GenBank/DDBJ whole genome shotgun (WGS) entry which is preliminary data.</text>
</comment>
<evidence type="ECO:0000313" key="2">
    <source>
        <dbReference type="Proteomes" id="UP000828941"/>
    </source>
</evidence>